<dbReference type="AlphaFoldDB" id="A0A6N9Q2A7"/>
<feature type="transmembrane region" description="Helical" evidence="1">
    <location>
        <begin position="6"/>
        <end position="25"/>
    </location>
</feature>
<organism evidence="2 3">
    <name type="scientific">Chengkuizengella marina</name>
    <dbReference type="NCBI Taxonomy" id="2507566"/>
    <lineage>
        <taxon>Bacteria</taxon>
        <taxon>Bacillati</taxon>
        <taxon>Bacillota</taxon>
        <taxon>Bacilli</taxon>
        <taxon>Bacillales</taxon>
        <taxon>Paenibacillaceae</taxon>
        <taxon>Chengkuizengella</taxon>
    </lineage>
</organism>
<proteinExistence type="predicted"/>
<dbReference type="RefSeq" id="WP_160645446.1">
    <property type="nucleotide sequence ID" value="NZ_SIJB01000016.1"/>
</dbReference>
<evidence type="ECO:0000313" key="3">
    <source>
        <dbReference type="Proteomes" id="UP000448943"/>
    </source>
</evidence>
<reference evidence="2 3" key="1">
    <citation type="submission" date="2019-01" db="EMBL/GenBank/DDBJ databases">
        <title>Chengkuizengella sp. nov., isolated from deep-sea sediment of East Pacific Ocean.</title>
        <authorList>
            <person name="Yang J."/>
            <person name="Lai Q."/>
            <person name="Shao Z."/>
        </authorList>
    </citation>
    <scope>NUCLEOTIDE SEQUENCE [LARGE SCALE GENOMIC DNA]</scope>
    <source>
        <strain evidence="2 3">YPA3-1-1</strain>
    </source>
</reference>
<dbReference type="Proteomes" id="UP000448943">
    <property type="component" value="Unassembled WGS sequence"/>
</dbReference>
<keyword evidence="1" id="KW-0812">Transmembrane</keyword>
<feature type="transmembrane region" description="Helical" evidence="1">
    <location>
        <begin position="80"/>
        <end position="105"/>
    </location>
</feature>
<gene>
    <name evidence="2" type="ORF">ERL59_06765</name>
</gene>
<evidence type="ECO:0000313" key="2">
    <source>
        <dbReference type="EMBL" id="NBI28654.1"/>
    </source>
</evidence>
<keyword evidence="1" id="KW-1133">Transmembrane helix</keyword>
<keyword evidence="3" id="KW-1185">Reference proteome</keyword>
<comment type="caution">
    <text evidence="2">The sequence shown here is derived from an EMBL/GenBank/DDBJ whole genome shotgun (WGS) entry which is preliminary data.</text>
</comment>
<sequence length="212" mass="24933">MSIFWFFLFSSIEYMAFFFLMFRLFRFQPSYYVPQIVFSISLLLFVSTSMRYGFELSEFSAIAQLILICLLIWQLFNIHVFYAFVMGVSSYVFFGLIQSVIALIYHLDIEFINSDAYVGQTLTSIVALVIGELIKKYNKGFSFIPEIYSPRKIKFKFPYLVTIIASIVIVTVSTYYQQKYHEDKLLYISLLLLITLMSFLFISLHRENTTDD</sequence>
<accession>A0A6N9Q2A7</accession>
<protein>
    <submittedName>
        <fullName evidence="2">Uncharacterized protein</fullName>
    </submittedName>
</protein>
<feature type="transmembrane region" description="Helical" evidence="1">
    <location>
        <begin position="185"/>
        <end position="204"/>
    </location>
</feature>
<feature type="transmembrane region" description="Helical" evidence="1">
    <location>
        <begin position="56"/>
        <end position="73"/>
    </location>
</feature>
<dbReference type="EMBL" id="SIJB01000016">
    <property type="protein sequence ID" value="NBI28654.1"/>
    <property type="molecule type" value="Genomic_DNA"/>
</dbReference>
<feature type="transmembrane region" description="Helical" evidence="1">
    <location>
        <begin position="32"/>
        <end position="50"/>
    </location>
</feature>
<feature type="transmembrane region" description="Helical" evidence="1">
    <location>
        <begin position="117"/>
        <end position="134"/>
    </location>
</feature>
<name>A0A6N9Q2A7_9BACL</name>
<evidence type="ECO:0000256" key="1">
    <source>
        <dbReference type="SAM" id="Phobius"/>
    </source>
</evidence>
<feature type="transmembrane region" description="Helical" evidence="1">
    <location>
        <begin position="155"/>
        <end position="173"/>
    </location>
</feature>
<keyword evidence="1" id="KW-0472">Membrane</keyword>